<evidence type="ECO:0000259" key="7">
    <source>
        <dbReference type="Pfam" id="PF02770"/>
    </source>
</evidence>
<feature type="domain" description="Acyl-CoA dehydrogenase/oxidase C-terminal" evidence="6">
    <location>
        <begin position="239"/>
        <end position="385"/>
    </location>
</feature>
<feature type="domain" description="Acyl-CoA dehydrogenase/oxidase N-terminal" evidence="8">
    <location>
        <begin position="14"/>
        <end position="125"/>
    </location>
</feature>
<dbReference type="InterPro" id="IPR037069">
    <property type="entry name" value="AcylCoA_DH/ox_N_sf"/>
</dbReference>
<dbReference type="CDD" id="cd00567">
    <property type="entry name" value="ACAD"/>
    <property type="match status" value="1"/>
</dbReference>
<evidence type="ECO:0000256" key="4">
    <source>
        <dbReference type="ARBA" id="ARBA00022827"/>
    </source>
</evidence>
<dbReference type="InterPro" id="IPR036250">
    <property type="entry name" value="AcylCo_DH-like_C"/>
</dbReference>
<organism evidence="9 10">
    <name type="scientific">Sphingoaurantiacus capsulatus</name>
    <dbReference type="NCBI Taxonomy" id="1771310"/>
    <lineage>
        <taxon>Bacteria</taxon>
        <taxon>Pseudomonadati</taxon>
        <taxon>Pseudomonadota</taxon>
        <taxon>Alphaproteobacteria</taxon>
        <taxon>Sphingomonadales</taxon>
        <taxon>Sphingosinicellaceae</taxon>
        <taxon>Sphingoaurantiacus</taxon>
    </lineage>
</organism>
<accession>A0ABV7X8X6</accession>
<feature type="domain" description="Acyl-CoA oxidase/dehydrogenase middle" evidence="7">
    <location>
        <begin position="129"/>
        <end position="224"/>
    </location>
</feature>
<dbReference type="InterPro" id="IPR006091">
    <property type="entry name" value="Acyl-CoA_Oxase/DH_mid-dom"/>
</dbReference>
<evidence type="ECO:0000259" key="6">
    <source>
        <dbReference type="Pfam" id="PF00441"/>
    </source>
</evidence>
<dbReference type="RefSeq" id="WP_380857092.1">
    <property type="nucleotide sequence ID" value="NZ_JBHRXV010000003.1"/>
</dbReference>
<comment type="similarity">
    <text evidence="2 5">Belongs to the acyl-CoA dehydrogenase family.</text>
</comment>
<dbReference type="Proteomes" id="UP001595615">
    <property type="component" value="Unassembled WGS sequence"/>
</dbReference>
<dbReference type="PANTHER" id="PTHR43884:SF12">
    <property type="entry name" value="ISOVALERYL-COA DEHYDROGENASE, MITOCHONDRIAL-RELATED"/>
    <property type="match status" value="1"/>
</dbReference>
<keyword evidence="5 9" id="KW-0560">Oxidoreductase</keyword>
<dbReference type="EMBL" id="JBHRXV010000003">
    <property type="protein sequence ID" value="MFC3711682.1"/>
    <property type="molecule type" value="Genomic_DNA"/>
</dbReference>
<gene>
    <name evidence="9" type="ORF">ACFOMD_03815</name>
</gene>
<dbReference type="Pfam" id="PF00441">
    <property type="entry name" value="Acyl-CoA_dh_1"/>
    <property type="match status" value="1"/>
</dbReference>
<dbReference type="PIRSF" id="PIRSF016578">
    <property type="entry name" value="HsaA"/>
    <property type="match status" value="1"/>
</dbReference>
<proteinExistence type="inferred from homology"/>
<comment type="cofactor">
    <cofactor evidence="1 5">
        <name>FAD</name>
        <dbReference type="ChEBI" id="CHEBI:57692"/>
    </cofactor>
</comment>
<dbReference type="Gene3D" id="1.20.140.10">
    <property type="entry name" value="Butyryl-CoA Dehydrogenase, subunit A, domain 3"/>
    <property type="match status" value="1"/>
</dbReference>
<dbReference type="GO" id="GO:0016491">
    <property type="term" value="F:oxidoreductase activity"/>
    <property type="evidence" value="ECO:0007669"/>
    <property type="project" value="UniProtKB-KW"/>
</dbReference>
<reference evidence="10" key="1">
    <citation type="journal article" date="2019" name="Int. J. Syst. Evol. Microbiol.">
        <title>The Global Catalogue of Microorganisms (GCM) 10K type strain sequencing project: providing services to taxonomists for standard genome sequencing and annotation.</title>
        <authorList>
            <consortium name="The Broad Institute Genomics Platform"/>
            <consortium name="The Broad Institute Genome Sequencing Center for Infectious Disease"/>
            <person name="Wu L."/>
            <person name="Ma J."/>
        </authorList>
    </citation>
    <scope>NUCLEOTIDE SEQUENCE [LARGE SCALE GENOMIC DNA]</scope>
    <source>
        <strain evidence="10">KCTC 42644</strain>
    </source>
</reference>
<protein>
    <submittedName>
        <fullName evidence="9">Acyl-CoA dehydrogenase family protein</fullName>
        <ecNumber evidence="9">1.-.-.-</ecNumber>
    </submittedName>
</protein>
<evidence type="ECO:0000313" key="9">
    <source>
        <dbReference type="EMBL" id="MFC3711682.1"/>
    </source>
</evidence>
<evidence type="ECO:0000313" key="10">
    <source>
        <dbReference type="Proteomes" id="UP001595615"/>
    </source>
</evidence>
<comment type="caution">
    <text evidence="9">The sequence shown here is derived from an EMBL/GenBank/DDBJ whole genome shotgun (WGS) entry which is preliminary data.</text>
</comment>
<dbReference type="Gene3D" id="2.40.110.10">
    <property type="entry name" value="Butyryl-CoA Dehydrogenase, subunit A, domain 2"/>
    <property type="match status" value="1"/>
</dbReference>
<keyword evidence="4 5" id="KW-0274">FAD</keyword>
<dbReference type="InterPro" id="IPR013786">
    <property type="entry name" value="AcylCoA_DH/ox_N"/>
</dbReference>
<dbReference type="Gene3D" id="1.10.540.10">
    <property type="entry name" value="Acyl-CoA dehydrogenase/oxidase, N-terminal domain"/>
    <property type="match status" value="1"/>
</dbReference>
<dbReference type="InterPro" id="IPR009075">
    <property type="entry name" value="AcylCo_DH/oxidase_C"/>
</dbReference>
<dbReference type="PANTHER" id="PTHR43884">
    <property type="entry name" value="ACYL-COA DEHYDROGENASE"/>
    <property type="match status" value="1"/>
</dbReference>
<evidence type="ECO:0000256" key="3">
    <source>
        <dbReference type="ARBA" id="ARBA00022630"/>
    </source>
</evidence>
<dbReference type="SUPFAM" id="SSF47203">
    <property type="entry name" value="Acyl-CoA dehydrogenase C-terminal domain-like"/>
    <property type="match status" value="1"/>
</dbReference>
<evidence type="ECO:0000256" key="5">
    <source>
        <dbReference type="RuleBase" id="RU362125"/>
    </source>
</evidence>
<sequence>MTSIFQSFTDEAPEIAALREQIRRFVAAEAPREKRIAWDKAQAWPRDAYAKLNALGLTGLTIAEEHGGAGQDIVAAVAVIEELTQAGPFFAGPFIHTAFYGGMNLSENGSPEQKAEYLPRLARGELFFAYGLSEPNVGGDLASVETRAELDGDTVVVNGAKRWCTGADWANVIYCLVRSGPPEDRYRNLSFVLIPTDTPGISMQDIEHSNLRYTKSQDVYFDDVRVPAANIVGGPAMWNRGWELLAGRALDVEKIEISACAYGIARAALEEAWQYAKERVQFGKPIAQHQAVRHKLVTAKTKLQACRHMLYHAAWLANEKRPCSVETSMAKLFIADTGVEIALACQQVMGAYALSDAYDMDRHVRDLLGMPIVGGSSDMQKNNLASLLRL</sequence>
<dbReference type="InterPro" id="IPR046373">
    <property type="entry name" value="Acyl-CoA_Oxase/DH_mid-dom_sf"/>
</dbReference>
<name>A0ABV7X8X6_9SPHN</name>
<evidence type="ECO:0000259" key="8">
    <source>
        <dbReference type="Pfam" id="PF02771"/>
    </source>
</evidence>
<dbReference type="Pfam" id="PF02770">
    <property type="entry name" value="Acyl-CoA_dh_M"/>
    <property type="match status" value="1"/>
</dbReference>
<evidence type="ECO:0000256" key="2">
    <source>
        <dbReference type="ARBA" id="ARBA00009347"/>
    </source>
</evidence>
<dbReference type="EC" id="1.-.-.-" evidence="9"/>
<dbReference type="Pfam" id="PF02771">
    <property type="entry name" value="Acyl-CoA_dh_N"/>
    <property type="match status" value="1"/>
</dbReference>
<evidence type="ECO:0000256" key="1">
    <source>
        <dbReference type="ARBA" id="ARBA00001974"/>
    </source>
</evidence>
<dbReference type="InterPro" id="IPR009100">
    <property type="entry name" value="AcylCoA_DH/oxidase_NM_dom_sf"/>
</dbReference>
<keyword evidence="3 5" id="KW-0285">Flavoprotein</keyword>
<keyword evidence="10" id="KW-1185">Reference proteome</keyword>
<dbReference type="SUPFAM" id="SSF56645">
    <property type="entry name" value="Acyl-CoA dehydrogenase NM domain-like"/>
    <property type="match status" value="1"/>
</dbReference>